<evidence type="ECO:0000256" key="4">
    <source>
        <dbReference type="ARBA" id="ARBA00022989"/>
    </source>
</evidence>
<evidence type="ECO:0000256" key="3">
    <source>
        <dbReference type="ARBA" id="ARBA00022692"/>
    </source>
</evidence>
<feature type="transmembrane region" description="Helical" evidence="7">
    <location>
        <begin position="115"/>
        <end position="135"/>
    </location>
</feature>
<organism evidence="9 10">
    <name type="scientific">Diplodia intermedia</name>
    <dbReference type="NCBI Taxonomy" id="856260"/>
    <lineage>
        <taxon>Eukaryota</taxon>
        <taxon>Fungi</taxon>
        <taxon>Dikarya</taxon>
        <taxon>Ascomycota</taxon>
        <taxon>Pezizomycotina</taxon>
        <taxon>Dothideomycetes</taxon>
        <taxon>Dothideomycetes incertae sedis</taxon>
        <taxon>Botryosphaeriales</taxon>
        <taxon>Botryosphaeriaceae</taxon>
        <taxon>Diplodia</taxon>
    </lineage>
</organism>
<dbReference type="SUPFAM" id="SSF103473">
    <property type="entry name" value="MFS general substrate transporter"/>
    <property type="match status" value="1"/>
</dbReference>
<keyword evidence="10" id="KW-1185">Reference proteome</keyword>
<proteinExistence type="predicted"/>
<keyword evidence="3 7" id="KW-0812">Transmembrane</keyword>
<feature type="transmembrane region" description="Helical" evidence="7">
    <location>
        <begin position="322"/>
        <end position="346"/>
    </location>
</feature>
<evidence type="ECO:0000256" key="2">
    <source>
        <dbReference type="ARBA" id="ARBA00022448"/>
    </source>
</evidence>
<dbReference type="PROSITE" id="PS50850">
    <property type="entry name" value="MFS"/>
    <property type="match status" value="1"/>
</dbReference>
<evidence type="ECO:0000256" key="7">
    <source>
        <dbReference type="SAM" id="Phobius"/>
    </source>
</evidence>
<dbReference type="Proteomes" id="UP001521184">
    <property type="component" value="Unassembled WGS sequence"/>
</dbReference>
<feature type="transmembrane region" description="Helical" evidence="7">
    <location>
        <begin position="390"/>
        <end position="409"/>
    </location>
</feature>
<feature type="transmembrane region" description="Helical" evidence="7">
    <location>
        <begin position="235"/>
        <end position="257"/>
    </location>
</feature>
<reference evidence="9 10" key="1">
    <citation type="journal article" date="2023" name="Plant Dis.">
        <title>First Report of Diplodia intermedia Causing Canker and Dieback Diseases on Apple Trees in Canada.</title>
        <authorList>
            <person name="Ellouze W."/>
            <person name="Ilyukhin E."/>
            <person name="Sulman M."/>
            <person name="Ali S."/>
        </authorList>
    </citation>
    <scope>NUCLEOTIDE SEQUENCE [LARGE SCALE GENOMIC DNA]</scope>
    <source>
        <strain evidence="9 10">M45-28</strain>
    </source>
</reference>
<feature type="transmembrane region" description="Helical" evidence="7">
    <location>
        <begin position="484"/>
        <end position="504"/>
    </location>
</feature>
<evidence type="ECO:0000256" key="6">
    <source>
        <dbReference type="SAM" id="MobiDB-lite"/>
    </source>
</evidence>
<feature type="transmembrane region" description="Helical" evidence="7">
    <location>
        <begin position="76"/>
        <end position="95"/>
    </location>
</feature>
<feature type="domain" description="Major facilitator superfamily (MFS) profile" evidence="8">
    <location>
        <begin position="76"/>
        <end position="508"/>
    </location>
</feature>
<gene>
    <name evidence="9" type="ORF">SLS58_003180</name>
</gene>
<evidence type="ECO:0000256" key="1">
    <source>
        <dbReference type="ARBA" id="ARBA00004141"/>
    </source>
</evidence>
<evidence type="ECO:0000313" key="9">
    <source>
        <dbReference type="EMBL" id="KAL1646594.1"/>
    </source>
</evidence>
<keyword evidence="5 7" id="KW-0472">Membrane</keyword>
<evidence type="ECO:0000256" key="5">
    <source>
        <dbReference type="ARBA" id="ARBA00023136"/>
    </source>
</evidence>
<comment type="subcellular location">
    <subcellularLocation>
        <location evidence="1">Membrane</location>
        <topology evidence="1">Multi-pass membrane protein</topology>
    </subcellularLocation>
</comment>
<comment type="caution">
    <text evidence="9">The sequence shown here is derived from an EMBL/GenBank/DDBJ whole genome shotgun (WGS) entry which is preliminary data.</text>
</comment>
<dbReference type="InterPro" id="IPR011701">
    <property type="entry name" value="MFS"/>
</dbReference>
<feature type="transmembrane region" description="Helical" evidence="7">
    <location>
        <begin position="358"/>
        <end position="378"/>
    </location>
</feature>
<dbReference type="Gene3D" id="1.20.1250.20">
    <property type="entry name" value="MFS general substrate transporter like domains"/>
    <property type="match status" value="2"/>
</dbReference>
<evidence type="ECO:0000313" key="10">
    <source>
        <dbReference type="Proteomes" id="UP001521184"/>
    </source>
</evidence>
<evidence type="ECO:0000259" key="8">
    <source>
        <dbReference type="PROSITE" id="PS50850"/>
    </source>
</evidence>
<sequence length="539" mass="59414">MAQNVDLVSVLRDAPESRRVDAKTGQPLRQEKHQRRKSIADQKREVDEQATAAGVSMSSFAHLDQKKILRKMDVRIVPILALLYLMSFLDRSNIANAEVEGLSKSLHMTGGQYNWTLTIFFFSYCAFDLPSNIVLKKLRPSIWLPTTVVAWGIVMTLMGFVQSYKGLLAARFFLGLTEAGLYPGATFYITTWYCRGEALWRQSLFFSAASIAGAFSGILAFAIAKMDGVGGLEGWRWIFILEGLGTIVVAAASYFVIWDYPQTATFLSAEERAFVVHRLRYQTVCTDTDASGRVTVVPQDDDDDSSAVRWAHVRAAALDWQLWVNVVVYWGVACPLYGVALFLPTILNAGMRVSPSAAQLLTVPIYVSAAACSILFAYLSDRRGRRRSPFLLFFFLVMAVGFVTCISSTRPGVVYAGVYVAACAIYPAFPANVTWLSNNLAGTSKRAAAMGIQIGFGALGGAMASNFYRARDAPRYVLGHALELGFILAGATAAAVLMLAYSVLNRRRQQAVTRGAHFDYTSRQLSEMGDKAVTFRYFL</sequence>
<feature type="transmembrane region" description="Helical" evidence="7">
    <location>
        <begin position="447"/>
        <end position="464"/>
    </location>
</feature>
<feature type="transmembrane region" description="Helical" evidence="7">
    <location>
        <begin position="168"/>
        <end position="191"/>
    </location>
</feature>
<feature type="region of interest" description="Disordered" evidence="6">
    <location>
        <begin position="16"/>
        <end position="44"/>
    </location>
</feature>
<dbReference type="InterPro" id="IPR020846">
    <property type="entry name" value="MFS_dom"/>
</dbReference>
<dbReference type="EMBL" id="JAKEKT020000015">
    <property type="protein sequence ID" value="KAL1646594.1"/>
    <property type="molecule type" value="Genomic_DNA"/>
</dbReference>
<dbReference type="Pfam" id="PF07690">
    <property type="entry name" value="MFS_1"/>
    <property type="match status" value="1"/>
</dbReference>
<keyword evidence="4 7" id="KW-1133">Transmembrane helix</keyword>
<feature type="transmembrane region" description="Helical" evidence="7">
    <location>
        <begin position="142"/>
        <end position="162"/>
    </location>
</feature>
<dbReference type="PANTHER" id="PTHR43791">
    <property type="entry name" value="PERMEASE-RELATED"/>
    <property type="match status" value="1"/>
</dbReference>
<accession>A0ABR3TX70</accession>
<keyword evidence="2" id="KW-0813">Transport</keyword>
<dbReference type="InterPro" id="IPR036259">
    <property type="entry name" value="MFS_trans_sf"/>
</dbReference>
<feature type="transmembrane region" description="Helical" evidence="7">
    <location>
        <begin position="203"/>
        <end position="223"/>
    </location>
</feature>
<dbReference type="PANTHER" id="PTHR43791:SF18">
    <property type="entry name" value="NICOTINIC ACID TRANSPORTER TNA1, PUTATIVE (AFU_ORTHOLOGUE AFUA_3G03820)-RELATED"/>
    <property type="match status" value="1"/>
</dbReference>
<feature type="transmembrane region" description="Helical" evidence="7">
    <location>
        <begin position="415"/>
        <end position="435"/>
    </location>
</feature>
<protein>
    <recommendedName>
        <fullName evidence="8">Major facilitator superfamily (MFS) profile domain-containing protein</fullName>
    </recommendedName>
</protein>
<name>A0ABR3TX70_9PEZI</name>